<dbReference type="Pfam" id="PF02996">
    <property type="entry name" value="Prefoldin"/>
    <property type="match status" value="1"/>
</dbReference>
<gene>
    <name evidence="4" type="primary">PFDN5</name>
    <name evidence="4" type="ORF">SK128_019669</name>
</gene>
<dbReference type="InterPro" id="IPR009053">
    <property type="entry name" value="Prefoldin"/>
</dbReference>
<comment type="similarity">
    <text evidence="1">Belongs to the prefoldin subunit alpha family.</text>
</comment>
<protein>
    <submittedName>
        <fullName evidence="4">Prefoldin subunit 5</fullName>
    </submittedName>
</protein>
<feature type="coiled-coil region" evidence="3">
    <location>
        <begin position="13"/>
        <end position="47"/>
    </location>
</feature>
<keyword evidence="3" id="KW-0175">Coiled coil</keyword>
<comment type="caution">
    <text evidence="4">The sequence shown here is derived from an EMBL/GenBank/DDBJ whole genome shotgun (WGS) entry which is preliminary data.</text>
</comment>
<dbReference type="PANTHER" id="PTHR12674">
    <property type="entry name" value="PREFOLDIN SUBUNIT 5"/>
    <property type="match status" value="1"/>
</dbReference>
<dbReference type="SUPFAM" id="SSF46579">
    <property type="entry name" value="Prefoldin"/>
    <property type="match status" value="1"/>
</dbReference>
<keyword evidence="5" id="KW-1185">Reference proteome</keyword>
<reference evidence="4 5" key="1">
    <citation type="submission" date="2023-11" db="EMBL/GenBank/DDBJ databases">
        <title>Halocaridina rubra genome assembly.</title>
        <authorList>
            <person name="Smith C."/>
        </authorList>
    </citation>
    <scope>NUCLEOTIDE SEQUENCE [LARGE SCALE GENOMIC DNA]</scope>
    <source>
        <strain evidence="4">EP-1</strain>
        <tissue evidence="4">Whole</tissue>
    </source>
</reference>
<dbReference type="Gene3D" id="1.10.287.370">
    <property type="match status" value="1"/>
</dbReference>
<accession>A0AAN8XM56</accession>
<dbReference type="GO" id="GO:1990114">
    <property type="term" value="P:RNA polymerase II core complex assembly"/>
    <property type="evidence" value="ECO:0007669"/>
    <property type="project" value="TreeGrafter"/>
</dbReference>
<dbReference type="NCBIfam" id="TIGR00293">
    <property type="entry name" value="prefoldin subunit alpha"/>
    <property type="match status" value="1"/>
</dbReference>
<dbReference type="EMBL" id="JAXCGZ010002233">
    <property type="protein sequence ID" value="KAK7084168.1"/>
    <property type="molecule type" value="Genomic_DNA"/>
</dbReference>
<evidence type="ECO:0000313" key="5">
    <source>
        <dbReference type="Proteomes" id="UP001381693"/>
    </source>
</evidence>
<dbReference type="InterPro" id="IPR004127">
    <property type="entry name" value="Prefoldin_subunit_alpha"/>
</dbReference>
<dbReference type="GO" id="GO:0016272">
    <property type="term" value="C:prefoldin complex"/>
    <property type="evidence" value="ECO:0007669"/>
    <property type="project" value="InterPro"/>
</dbReference>
<dbReference type="CDD" id="cd23157">
    <property type="entry name" value="Prefoldin_5"/>
    <property type="match status" value="1"/>
</dbReference>
<dbReference type="GO" id="GO:0051082">
    <property type="term" value="F:unfolded protein binding"/>
    <property type="evidence" value="ECO:0007669"/>
    <property type="project" value="InterPro"/>
</dbReference>
<organism evidence="4 5">
    <name type="scientific">Halocaridina rubra</name>
    <name type="common">Hawaiian red shrimp</name>
    <dbReference type="NCBI Taxonomy" id="373956"/>
    <lineage>
        <taxon>Eukaryota</taxon>
        <taxon>Metazoa</taxon>
        <taxon>Ecdysozoa</taxon>
        <taxon>Arthropoda</taxon>
        <taxon>Crustacea</taxon>
        <taxon>Multicrustacea</taxon>
        <taxon>Malacostraca</taxon>
        <taxon>Eumalacostraca</taxon>
        <taxon>Eucarida</taxon>
        <taxon>Decapoda</taxon>
        <taxon>Pleocyemata</taxon>
        <taxon>Caridea</taxon>
        <taxon>Atyoidea</taxon>
        <taxon>Atyidae</taxon>
        <taxon>Halocaridina</taxon>
    </lineage>
</organism>
<sequence>MASVKSGTGPQVIDISKLNLEQLTSLKNQLDQELQFFNDSLQQLKIAQMKFNESGECVDKITSDTKGKEVLVPLTSCMYVPGTISDAENLLIDIGTGYYIERDIGGAKDYFSRKVKYVTEQMEKIQKIATEKNKLREVVMDIMEVKLDQQLGSIKQQQEAAAAAAKAQVKA</sequence>
<dbReference type="GO" id="GO:0006457">
    <property type="term" value="P:protein folding"/>
    <property type="evidence" value="ECO:0007669"/>
    <property type="project" value="InterPro"/>
</dbReference>
<evidence type="ECO:0000256" key="1">
    <source>
        <dbReference type="ARBA" id="ARBA00010048"/>
    </source>
</evidence>
<dbReference type="FunFam" id="1.10.287.370:FF:000004">
    <property type="entry name" value="Probable prefoldin subunit 5"/>
    <property type="match status" value="1"/>
</dbReference>
<dbReference type="PANTHER" id="PTHR12674:SF2">
    <property type="entry name" value="PREFOLDIN SUBUNIT 5"/>
    <property type="match status" value="1"/>
</dbReference>
<evidence type="ECO:0000256" key="2">
    <source>
        <dbReference type="ARBA" id="ARBA00023186"/>
    </source>
</evidence>
<evidence type="ECO:0000256" key="3">
    <source>
        <dbReference type="SAM" id="Coils"/>
    </source>
</evidence>
<evidence type="ECO:0000313" key="4">
    <source>
        <dbReference type="EMBL" id="KAK7084168.1"/>
    </source>
</evidence>
<dbReference type="AlphaFoldDB" id="A0AAN8XM56"/>
<proteinExistence type="inferred from homology"/>
<dbReference type="InterPro" id="IPR011599">
    <property type="entry name" value="PFD_alpha_archaea"/>
</dbReference>
<dbReference type="GO" id="GO:0005737">
    <property type="term" value="C:cytoplasm"/>
    <property type="evidence" value="ECO:0007669"/>
    <property type="project" value="TreeGrafter"/>
</dbReference>
<keyword evidence="2" id="KW-0143">Chaperone</keyword>
<dbReference type="GO" id="GO:1990115">
    <property type="term" value="P:RNA polymerase III assembly"/>
    <property type="evidence" value="ECO:0007669"/>
    <property type="project" value="TreeGrafter"/>
</dbReference>
<name>A0AAN8XM56_HALRR</name>
<dbReference type="GO" id="GO:1990113">
    <property type="term" value="P:RNA polymerase I assembly"/>
    <property type="evidence" value="ECO:0007669"/>
    <property type="project" value="TreeGrafter"/>
</dbReference>
<dbReference type="Proteomes" id="UP001381693">
    <property type="component" value="Unassembled WGS sequence"/>
</dbReference>